<reference evidence="2 3" key="1">
    <citation type="submission" date="2016-05" db="EMBL/GenBank/DDBJ databases">
        <title>Microbial solvent formation.</title>
        <authorList>
            <person name="Poehlein A."/>
            <person name="Montoya Solano J.D."/>
            <person name="Flitsch S."/>
            <person name="Krabben P."/>
            <person name="Duerre P."/>
            <person name="Daniel R."/>
        </authorList>
    </citation>
    <scope>NUCLEOTIDE SEQUENCE [LARGE SCALE GENOMIC DNA]</scope>
    <source>
        <strain evidence="2 3">L1-8</strain>
    </source>
</reference>
<proteinExistence type="predicted"/>
<dbReference type="InterPro" id="IPR036397">
    <property type="entry name" value="RNaseH_sf"/>
</dbReference>
<organism evidence="2 3">
    <name type="scientific">Clostridium saccharobutylicum</name>
    <dbReference type="NCBI Taxonomy" id="169679"/>
    <lineage>
        <taxon>Bacteria</taxon>
        <taxon>Bacillati</taxon>
        <taxon>Bacillota</taxon>
        <taxon>Clostridia</taxon>
        <taxon>Eubacteriales</taxon>
        <taxon>Clostridiaceae</taxon>
        <taxon>Clostridium</taxon>
    </lineage>
</organism>
<evidence type="ECO:0000259" key="1">
    <source>
        <dbReference type="Pfam" id="PF13358"/>
    </source>
</evidence>
<dbReference type="Pfam" id="PF13358">
    <property type="entry name" value="DDE_3"/>
    <property type="match status" value="1"/>
</dbReference>
<dbReference type="InterPro" id="IPR038717">
    <property type="entry name" value="Tc1-like_DDE_dom"/>
</dbReference>
<dbReference type="Gene3D" id="3.30.420.10">
    <property type="entry name" value="Ribonuclease H-like superfamily/Ribonuclease H"/>
    <property type="match status" value="1"/>
</dbReference>
<dbReference type="EMBL" id="LZYZ01000001">
    <property type="protein sequence ID" value="OOM16514.1"/>
    <property type="molecule type" value="Genomic_DNA"/>
</dbReference>
<protein>
    <recommendedName>
        <fullName evidence="1">Tc1-like transposase DDE domain-containing protein</fullName>
    </recommendedName>
</protein>
<sequence>MNLLEEHAVGNYIKKYDDWYSLSFKKSTCEYPNGKIVTILDNVKIHHAKSIQPFLAEMKNRFELMFLPPYSPGLNVIEGFCDWLKSSVVNNVFFKSVVSIRFYI</sequence>
<name>A0A1S8NJ44_CLOSA</name>
<evidence type="ECO:0000313" key="2">
    <source>
        <dbReference type="EMBL" id="OOM16514.1"/>
    </source>
</evidence>
<accession>A0A1S8NJ44</accession>
<dbReference type="GO" id="GO:0003676">
    <property type="term" value="F:nucleic acid binding"/>
    <property type="evidence" value="ECO:0007669"/>
    <property type="project" value="InterPro"/>
</dbReference>
<dbReference type="AlphaFoldDB" id="A0A1S8NJ44"/>
<comment type="caution">
    <text evidence="2">The sequence shown here is derived from an EMBL/GenBank/DDBJ whole genome shotgun (WGS) entry which is preliminary data.</text>
</comment>
<evidence type="ECO:0000313" key="3">
    <source>
        <dbReference type="Proteomes" id="UP000191154"/>
    </source>
</evidence>
<dbReference type="Proteomes" id="UP000191154">
    <property type="component" value="Unassembled WGS sequence"/>
</dbReference>
<gene>
    <name evidence="2" type="ORF">CLOSAC_07850</name>
</gene>
<feature type="domain" description="Tc1-like transposase DDE" evidence="1">
    <location>
        <begin position="26"/>
        <end position="98"/>
    </location>
</feature>